<keyword evidence="5" id="KW-1279">T cell receptor</keyword>
<dbReference type="InterPro" id="IPR003599">
    <property type="entry name" value="Ig_sub"/>
</dbReference>
<dbReference type="Ensembl" id="ENSSLDT00000021315.1">
    <property type="protein sequence ID" value="ENSSLDP00000020624.1"/>
    <property type="gene ID" value="ENSSLDG00000016132.1"/>
</dbReference>
<dbReference type="Pfam" id="PF07686">
    <property type="entry name" value="V-set"/>
    <property type="match status" value="2"/>
</dbReference>
<keyword evidence="3" id="KW-0675">Receptor</keyword>
<dbReference type="InterPro" id="IPR051287">
    <property type="entry name" value="TCR_variable_region"/>
</dbReference>
<reference evidence="7" key="1">
    <citation type="submission" date="2025-08" db="UniProtKB">
        <authorList>
            <consortium name="Ensembl"/>
        </authorList>
    </citation>
    <scope>IDENTIFICATION</scope>
</reference>
<dbReference type="Proteomes" id="UP000261360">
    <property type="component" value="Unplaced"/>
</dbReference>
<sequence>MISWSWSLHPNCKGEDRVIQPTADVTAAEGHTVTLDCKFETTDSFPYLFWYKQEENDFPQYMIKSFSKEVDISPEFMKERFNAEVNNKSVPLKIQKLQVSDSAVYYCALQPTVTGNTKTLYKNLWKSVTLSCQYQTGSEYPALYWYRHDSDLQAPQFILYKGAKSRSALQYIPDDRYQSETTATSTELTISRLTLNDAALYYCALETQ</sequence>
<keyword evidence="4" id="KW-0393">Immunoglobulin domain</keyword>
<evidence type="ECO:0000256" key="3">
    <source>
        <dbReference type="ARBA" id="ARBA00023170"/>
    </source>
</evidence>
<dbReference type="SMART" id="SM00406">
    <property type="entry name" value="IGv"/>
    <property type="match status" value="2"/>
</dbReference>
<dbReference type="GO" id="GO:0002250">
    <property type="term" value="P:adaptive immune response"/>
    <property type="evidence" value="ECO:0007669"/>
    <property type="project" value="UniProtKB-KW"/>
</dbReference>
<proteinExistence type="predicted"/>
<organism evidence="7 8">
    <name type="scientific">Seriola lalandi dorsalis</name>
    <dbReference type="NCBI Taxonomy" id="1841481"/>
    <lineage>
        <taxon>Eukaryota</taxon>
        <taxon>Metazoa</taxon>
        <taxon>Chordata</taxon>
        <taxon>Craniata</taxon>
        <taxon>Vertebrata</taxon>
        <taxon>Euteleostomi</taxon>
        <taxon>Actinopterygii</taxon>
        <taxon>Neopterygii</taxon>
        <taxon>Teleostei</taxon>
        <taxon>Neoteleostei</taxon>
        <taxon>Acanthomorphata</taxon>
        <taxon>Carangaria</taxon>
        <taxon>Carangiformes</taxon>
        <taxon>Carangidae</taxon>
        <taxon>Seriola</taxon>
    </lineage>
</organism>
<keyword evidence="2" id="KW-1064">Adaptive immunity</keyword>
<dbReference type="AlphaFoldDB" id="A0A3B4YC24"/>
<dbReference type="InterPro" id="IPR013783">
    <property type="entry name" value="Ig-like_fold"/>
</dbReference>
<evidence type="ECO:0000256" key="4">
    <source>
        <dbReference type="ARBA" id="ARBA00023319"/>
    </source>
</evidence>
<dbReference type="InterPro" id="IPR036179">
    <property type="entry name" value="Ig-like_dom_sf"/>
</dbReference>
<dbReference type="GeneTree" id="ENSGT01030000234557"/>
<evidence type="ECO:0000313" key="8">
    <source>
        <dbReference type="Proteomes" id="UP000261360"/>
    </source>
</evidence>
<dbReference type="CDD" id="cd00099">
    <property type="entry name" value="IgV"/>
    <property type="match status" value="1"/>
</dbReference>
<evidence type="ECO:0000259" key="6">
    <source>
        <dbReference type="PROSITE" id="PS50835"/>
    </source>
</evidence>
<accession>A0A3B4YC24</accession>
<dbReference type="GO" id="GO:0042101">
    <property type="term" value="C:T cell receptor complex"/>
    <property type="evidence" value="ECO:0007669"/>
    <property type="project" value="UniProtKB-KW"/>
</dbReference>
<dbReference type="Gene3D" id="2.60.40.10">
    <property type="entry name" value="Immunoglobulins"/>
    <property type="match status" value="2"/>
</dbReference>
<dbReference type="SMART" id="SM00409">
    <property type="entry name" value="IG"/>
    <property type="match status" value="1"/>
</dbReference>
<evidence type="ECO:0000256" key="1">
    <source>
        <dbReference type="ARBA" id="ARBA00022729"/>
    </source>
</evidence>
<evidence type="ECO:0000256" key="2">
    <source>
        <dbReference type="ARBA" id="ARBA00023130"/>
    </source>
</evidence>
<feature type="domain" description="Ig-like" evidence="6">
    <location>
        <begin position="10"/>
        <end position="107"/>
    </location>
</feature>
<keyword evidence="1" id="KW-0732">Signal</keyword>
<protein>
    <recommendedName>
        <fullName evidence="6">Ig-like domain-containing protein</fullName>
    </recommendedName>
</protein>
<dbReference type="SUPFAM" id="SSF48726">
    <property type="entry name" value="Immunoglobulin"/>
    <property type="match status" value="2"/>
</dbReference>
<dbReference type="InterPro" id="IPR013106">
    <property type="entry name" value="Ig_V-set"/>
</dbReference>
<feature type="domain" description="Ig-like" evidence="6">
    <location>
        <begin position="111"/>
        <end position="208"/>
    </location>
</feature>
<reference evidence="7" key="2">
    <citation type="submission" date="2025-09" db="UniProtKB">
        <authorList>
            <consortium name="Ensembl"/>
        </authorList>
    </citation>
    <scope>IDENTIFICATION</scope>
</reference>
<dbReference type="PANTHER" id="PTHR19367:SF18">
    <property type="entry name" value="T CELL RECEPTOR ALPHA VARIABLE 16"/>
    <property type="match status" value="1"/>
</dbReference>
<evidence type="ECO:0000256" key="5">
    <source>
        <dbReference type="ARBA" id="ARBA00043266"/>
    </source>
</evidence>
<dbReference type="InterPro" id="IPR007110">
    <property type="entry name" value="Ig-like_dom"/>
</dbReference>
<keyword evidence="8" id="KW-1185">Reference proteome</keyword>
<dbReference type="PANTHER" id="PTHR19367">
    <property type="entry name" value="T-CELL RECEPTOR ALPHA CHAIN V REGION"/>
    <property type="match status" value="1"/>
</dbReference>
<evidence type="ECO:0000313" key="7">
    <source>
        <dbReference type="Ensembl" id="ENSSLDP00000020624.1"/>
    </source>
</evidence>
<keyword evidence="5" id="KW-0391">Immunity</keyword>
<dbReference type="PROSITE" id="PS50835">
    <property type="entry name" value="IG_LIKE"/>
    <property type="match status" value="2"/>
</dbReference>
<name>A0A3B4YC24_SERLL</name>